<dbReference type="EMBL" id="JACEFF010000218">
    <property type="protein sequence ID" value="KAH9641637.1"/>
    <property type="molecule type" value="Genomic_DNA"/>
</dbReference>
<comment type="caution">
    <text evidence="1">The sequence shown here is derived from an EMBL/GenBank/DDBJ whole genome shotgun (WGS) entry which is preliminary data.</text>
</comment>
<proteinExistence type="predicted"/>
<evidence type="ECO:0000313" key="2">
    <source>
        <dbReference type="Proteomes" id="UP000814243"/>
    </source>
</evidence>
<gene>
    <name evidence="1" type="ORF">HF086_009983</name>
</gene>
<reference evidence="1" key="1">
    <citation type="journal article" date="2021" name="G3 (Bethesda)">
        <title>Genome and transcriptome analysis of the beet armyworm Spodoptera exigua reveals targets for pest control. .</title>
        <authorList>
            <person name="Simon S."/>
            <person name="Breeschoten T."/>
            <person name="Jansen H.J."/>
            <person name="Dirks R.P."/>
            <person name="Schranz M.E."/>
            <person name="Ros V.I.D."/>
        </authorList>
    </citation>
    <scope>NUCLEOTIDE SEQUENCE</scope>
    <source>
        <strain evidence="1">TB_SE_WUR_2020</strain>
    </source>
</reference>
<dbReference type="Proteomes" id="UP000814243">
    <property type="component" value="Unassembled WGS sequence"/>
</dbReference>
<sequence>MEQNLEIILSKLNDIQIKLRKLGPTRRVQYAGNVNEKFLQAEKLFLAYKDIISSFQTKETTVELAEYVHDILKERIELTYKRILTYKTSNCEENTTVTYMEKFDIKTATSLIPVMDKSEQTIEKIIDGIEMYNEYLVDTTQKKLLITFVLKTRLSKSAKLKLKSEYDNVTNLIQDIKNFLLTKKSYLTN</sequence>
<evidence type="ECO:0000313" key="1">
    <source>
        <dbReference type="EMBL" id="KAH9641637.1"/>
    </source>
</evidence>
<dbReference type="AlphaFoldDB" id="A0A922MRR6"/>
<name>A0A922MRR6_SPOEX</name>
<accession>A0A922MRR6</accession>
<protein>
    <submittedName>
        <fullName evidence="1">Uncharacterized protein</fullName>
    </submittedName>
</protein>
<organism evidence="1 2">
    <name type="scientific">Spodoptera exigua</name>
    <name type="common">Beet armyworm</name>
    <name type="synonym">Noctua fulgens</name>
    <dbReference type="NCBI Taxonomy" id="7107"/>
    <lineage>
        <taxon>Eukaryota</taxon>
        <taxon>Metazoa</taxon>
        <taxon>Ecdysozoa</taxon>
        <taxon>Arthropoda</taxon>
        <taxon>Hexapoda</taxon>
        <taxon>Insecta</taxon>
        <taxon>Pterygota</taxon>
        <taxon>Neoptera</taxon>
        <taxon>Endopterygota</taxon>
        <taxon>Lepidoptera</taxon>
        <taxon>Glossata</taxon>
        <taxon>Ditrysia</taxon>
        <taxon>Noctuoidea</taxon>
        <taxon>Noctuidae</taxon>
        <taxon>Amphipyrinae</taxon>
        <taxon>Spodoptera</taxon>
    </lineage>
</organism>